<evidence type="ECO:0000313" key="3">
    <source>
        <dbReference type="EMBL" id="MCQ8103093.1"/>
    </source>
</evidence>
<keyword evidence="2" id="KW-0812">Transmembrane</keyword>
<keyword evidence="2" id="KW-1133">Transmembrane helix</keyword>
<evidence type="ECO:0000313" key="4">
    <source>
        <dbReference type="Proteomes" id="UP001524499"/>
    </source>
</evidence>
<keyword evidence="4" id="KW-1185">Reference proteome</keyword>
<evidence type="ECO:0000256" key="1">
    <source>
        <dbReference type="SAM" id="MobiDB-lite"/>
    </source>
</evidence>
<feature type="region of interest" description="Disordered" evidence="1">
    <location>
        <begin position="119"/>
        <end position="161"/>
    </location>
</feature>
<feature type="transmembrane region" description="Helical" evidence="2">
    <location>
        <begin position="6"/>
        <end position="28"/>
    </location>
</feature>
<dbReference type="Proteomes" id="UP001524499">
    <property type="component" value="Unassembled WGS sequence"/>
</dbReference>
<feature type="compositionally biased region" description="Polar residues" evidence="1">
    <location>
        <begin position="119"/>
        <end position="131"/>
    </location>
</feature>
<accession>A0ABT1TCA9</accession>
<dbReference type="RefSeq" id="WP_256600761.1">
    <property type="nucleotide sequence ID" value="NZ_JANIBJ010000004.1"/>
</dbReference>
<evidence type="ECO:0000256" key="2">
    <source>
        <dbReference type="SAM" id="Phobius"/>
    </source>
</evidence>
<gene>
    <name evidence="3" type="ORF">NP590_03145</name>
</gene>
<evidence type="ECO:0008006" key="5">
    <source>
        <dbReference type="Google" id="ProtNLM"/>
    </source>
</evidence>
<comment type="caution">
    <text evidence="3">The sequence shown here is derived from an EMBL/GenBank/DDBJ whole genome shotgun (WGS) entry which is preliminary data.</text>
</comment>
<dbReference type="EMBL" id="JANIBJ010000004">
    <property type="protein sequence ID" value="MCQ8103093.1"/>
    <property type="molecule type" value="Genomic_DNA"/>
</dbReference>
<organism evidence="3 4">
    <name type="scientific">Methylomonas subterranea</name>
    <dbReference type="NCBI Taxonomy" id="2952225"/>
    <lineage>
        <taxon>Bacteria</taxon>
        <taxon>Pseudomonadati</taxon>
        <taxon>Pseudomonadota</taxon>
        <taxon>Gammaproteobacteria</taxon>
        <taxon>Methylococcales</taxon>
        <taxon>Methylococcaceae</taxon>
        <taxon>Methylomonas</taxon>
    </lineage>
</organism>
<sequence>MNWLFLTGVTVTGLVLFTIIGFLCYSWYIKRQQHKQLEHLLDEIRERQNSRKNKLSRKLGRHFKLSESDAQGISSQLIGAEKLFLKHYIDQLLQQKPNDIVYDQLCELLDYYLNKLTSQPRATDSSTSPDGANTIDAKENAKDSTTGENTIPEPDWGDVFD</sequence>
<keyword evidence="2" id="KW-0472">Membrane</keyword>
<protein>
    <recommendedName>
        <fullName evidence="5">DUF1043 domain-containing protein</fullName>
    </recommendedName>
</protein>
<name>A0ABT1TCA9_9GAMM</name>
<reference evidence="3 4" key="1">
    <citation type="submission" date="2022-07" db="EMBL/GenBank/DDBJ databases">
        <title>Methylomonas rivi sp. nov., Methylomonas rosea sp. nov., Methylomonas aureus sp. nov. and Methylomonas subterranea sp. nov., four novel methanotrophs isolated from a freshwater creek and the deep terrestrial subsurface.</title>
        <authorList>
            <person name="Abin C."/>
            <person name="Sankaranarayanan K."/>
            <person name="Garner C."/>
            <person name="Sindelar R."/>
            <person name="Kotary K."/>
            <person name="Garner R."/>
            <person name="Barclay S."/>
            <person name="Lawson P."/>
            <person name="Krumholz L."/>
        </authorList>
    </citation>
    <scope>NUCLEOTIDE SEQUENCE [LARGE SCALE GENOMIC DNA]</scope>
    <source>
        <strain evidence="3 4">SURF-2</strain>
    </source>
</reference>
<proteinExistence type="predicted"/>